<feature type="compositionally biased region" description="Basic and acidic residues" evidence="1">
    <location>
        <begin position="1"/>
        <end position="10"/>
    </location>
</feature>
<dbReference type="PATRIC" id="fig|795797.18.peg.3338"/>
<dbReference type="EMBL" id="AOHV01000008">
    <property type="protein sequence ID" value="ELY40886.1"/>
    <property type="molecule type" value="Genomic_DNA"/>
</dbReference>
<sequence length="79" mass="9080">MWTEQHRDPEPEPPVTEGEHRTVDITDIGDQDDGIARVERGYVVIVSNTELNERVKIEIIDVTPTVVFGDVIEREECYQ</sequence>
<evidence type="ECO:0000259" key="2">
    <source>
        <dbReference type="PROSITE" id="PS50926"/>
    </source>
</evidence>
<feature type="region of interest" description="Disordered" evidence="1">
    <location>
        <begin position="1"/>
        <end position="21"/>
    </location>
</feature>
<dbReference type="HOGENOM" id="CLU_182721_0_0_2"/>
<gene>
    <name evidence="3" type="ordered locus">HacjB3_17026</name>
    <name evidence="4" type="ORF">C497_02347</name>
</gene>
<evidence type="ECO:0000313" key="4">
    <source>
        <dbReference type="EMBL" id="ELY40886.1"/>
    </source>
</evidence>
<dbReference type="eggNOG" id="arCOG01641">
    <property type="taxonomic scope" value="Archaea"/>
</dbReference>
<accession>D8JBV2</accession>
<evidence type="ECO:0000313" key="3">
    <source>
        <dbReference type="EMBL" id="ADJ16755.1"/>
    </source>
</evidence>
<dbReference type="OrthoDB" id="28569at2157"/>
<dbReference type="Pfam" id="PF01938">
    <property type="entry name" value="TRAM"/>
    <property type="match status" value="1"/>
</dbReference>
<dbReference type="RefSeq" id="WP_008414187.1">
    <property type="nucleotide sequence ID" value="NC_014298.1"/>
</dbReference>
<name>D8JBV2_HALJB</name>
<geneLocation type="plasmid" evidence="3 5">
    <name>1</name>
</geneLocation>
<feature type="domain" description="TRAM" evidence="2">
    <location>
        <begin position="14"/>
        <end position="73"/>
    </location>
</feature>
<evidence type="ECO:0000256" key="1">
    <source>
        <dbReference type="SAM" id="MobiDB-lite"/>
    </source>
</evidence>
<dbReference type="InterPro" id="IPR012340">
    <property type="entry name" value="NA-bd_OB-fold"/>
</dbReference>
<dbReference type="AlphaFoldDB" id="D8JBV2"/>
<reference evidence="4 6" key="2">
    <citation type="journal article" date="2014" name="PLoS Genet.">
        <title>Phylogenetically driven sequencing of extremely halophilic archaea reveals strategies for static and dynamic osmo-response.</title>
        <authorList>
            <person name="Becker E.A."/>
            <person name="Seitzer P.M."/>
            <person name="Tritt A."/>
            <person name="Larsen D."/>
            <person name="Krusor M."/>
            <person name="Yao A.I."/>
            <person name="Wu D."/>
            <person name="Madern D."/>
            <person name="Eisen J.A."/>
            <person name="Darling A.E."/>
            <person name="Facciotti M.T."/>
        </authorList>
    </citation>
    <scope>NUCLEOTIDE SEQUENCE [LARGE SCALE GENOMIC DNA]</scope>
    <source>
        <strain evidence="4">B3</strain>
        <strain evidence="6">DSM 18796 / CECT 7217 / JCM 14584 / KCTC 4019 / B3</strain>
    </source>
</reference>
<dbReference type="SUPFAM" id="SSF50249">
    <property type="entry name" value="Nucleic acid-binding proteins"/>
    <property type="match status" value="1"/>
</dbReference>
<reference evidence="3 5" key="1">
    <citation type="journal article" date="2010" name="J. Bacteriol.">
        <title>Complete genome sequence of Halalkalicoccus jeotgali B3(T), an extremely halophilic archaeon.</title>
        <authorList>
            <person name="Roh S.W."/>
            <person name="Nam Y.D."/>
            <person name="Nam S.H."/>
            <person name="Choi S.H."/>
            <person name="Park H.S."/>
            <person name="Bae J.W."/>
        </authorList>
    </citation>
    <scope>NUCLEOTIDE SEQUENCE [LARGE SCALE GENOMIC DNA]</scope>
    <source>
        <strain evidence="3">B3</strain>
        <strain evidence="5">DSM 18796 / CECT 7217 / JCM 14584 / KCTC 4019 / B3</strain>
        <plasmid evidence="5">1</plasmid>
    </source>
</reference>
<keyword evidence="3" id="KW-0614">Plasmid</keyword>
<dbReference type="EMBL" id="CP002063">
    <property type="protein sequence ID" value="ADJ16755.1"/>
    <property type="molecule type" value="Genomic_DNA"/>
</dbReference>
<dbReference type="InterPro" id="IPR002792">
    <property type="entry name" value="TRAM_dom"/>
</dbReference>
<proteinExistence type="predicted"/>
<evidence type="ECO:0000313" key="5">
    <source>
        <dbReference type="Proteomes" id="UP000000390"/>
    </source>
</evidence>
<dbReference type="PROSITE" id="PS50926">
    <property type="entry name" value="TRAM"/>
    <property type="match status" value="1"/>
</dbReference>
<dbReference type="Gene3D" id="2.40.50.140">
    <property type="entry name" value="Nucleic acid-binding proteins"/>
    <property type="match status" value="1"/>
</dbReference>
<dbReference type="GeneID" id="9421201"/>
<dbReference type="KEGG" id="hje:HacjB3_17026"/>
<keyword evidence="6" id="KW-1185">Reference proteome</keyword>
<evidence type="ECO:0000313" key="6">
    <source>
        <dbReference type="Proteomes" id="UP000011645"/>
    </source>
</evidence>
<protein>
    <recommendedName>
        <fullName evidence="2">TRAM domain-containing protein</fullName>
    </recommendedName>
</protein>
<dbReference type="Proteomes" id="UP000000390">
    <property type="component" value="Plasmid 1"/>
</dbReference>
<dbReference type="Proteomes" id="UP000011645">
    <property type="component" value="Unassembled WGS sequence"/>
</dbReference>
<organism evidence="3 5">
    <name type="scientific">Halalkalicoccus jeotgali (strain DSM 18796 / CECT 7217 / JCM 14584 / KCTC 4019 / B3)</name>
    <dbReference type="NCBI Taxonomy" id="795797"/>
    <lineage>
        <taxon>Archaea</taxon>
        <taxon>Methanobacteriati</taxon>
        <taxon>Methanobacteriota</taxon>
        <taxon>Stenosarchaea group</taxon>
        <taxon>Halobacteria</taxon>
        <taxon>Halobacteriales</taxon>
        <taxon>Halococcaceae</taxon>
        <taxon>Halalkalicoccus</taxon>
    </lineage>
</organism>